<sequence>MSAYAEADRARDELQYQPVERDQAANYPTTSVEELTLVANRRLQGASAKAGRLRYACTCRCATESGRFPRREAVIGRLMDCCTSSYCTVLYCSTVVRAPQIRESVCATQLGIHTALQSLFLGGWGTNEDPGPRPPNQPTLVLPHRGRSVHVRWRQLLS</sequence>
<proteinExistence type="predicted"/>
<reference evidence="1 2" key="1">
    <citation type="journal article" date="2016" name="Mol. Biol. Evol.">
        <title>Comparative Genomics of Early-Diverging Mushroom-Forming Fungi Provides Insights into the Origins of Lignocellulose Decay Capabilities.</title>
        <authorList>
            <person name="Nagy L.G."/>
            <person name="Riley R."/>
            <person name="Tritt A."/>
            <person name="Adam C."/>
            <person name="Daum C."/>
            <person name="Floudas D."/>
            <person name="Sun H."/>
            <person name="Yadav J.S."/>
            <person name="Pangilinan J."/>
            <person name="Larsson K.H."/>
            <person name="Matsuura K."/>
            <person name="Barry K."/>
            <person name="Labutti K."/>
            <person name="Kuo R."/>
            <person name="Ohm R.A."/>
            <person name="Bhattacharya S.S."/>
            <person name="Shirouzu T."/>
            <person name="Yoshinaga Y."/>
            <person name="Martin F.M."/>
            <person name="Grigoriev I.V."/>
            <person name="Hibbett D.S."/>
        </authorList>
    </citation>
    <scope>NUCLEOTIDE SEQUENCE [LARGE SCALE GENOMIC DNA]</scope>
    <source>
        <strain evidence="1 2">HHB12733</strain>
    </source>
</reference>
<dbReference type="InParanoid" id="A0A165HFW7"/>
<dbReference type="Proteomes" id="UP000076842">
    <property type="component" value="Unassembled WGS sequence"/>
</dbReference>
<name>A0A165HFW7_9BASI</name>
<keyword evidence="2" id="KW-1185">Reference proteome</keyword>
<protein>
    <submittedName>
        <fullName evidence="1">Uncharacterized protein</fullName>
    </submittedName>
</protein>
<evidence type="ECO:0000313" key="2">
    <source>
        <dbReference type="Proteomes" id="UP000076842"/>
    </source>
</evidence>
<dbReference type="EMBL" id="KV423942">
    <property type="protein sequence ID" value="KZT59246.1"/>
    <property type="molecule type" value="Genomic_DNA"/>
</dbReference>
<evidence type="ECO:0000313" key="1">
    <source>
        <dbReference type="EMBL" id="KZT59246.1"/>
    </source>
</evidence>
<dbReference type="AlphaFoldDB" id="A0A165HFW7"/>
<gene>
    <name evidence="1" type="ORF">CALCODRAFT_198672</name>
</gene>
<organism evidence="1 2">
    <name type="scientific">Calocera cornea HHB12733</name>
    <dbReference type="NCBI Taxonomy" id="1353952"/>
    <lineage>
        <taxon>Eukaryota</taxon>
        <taxon>Fungi</taxon>
        <taxon>Dikarya</taxon>
        <taxon>Basidiomycota</taxon>
        <taxon>Agaricomycotina</taxon>
        <taxon>Dacrymycetes</taxon>
        <taxon>Dacrymycetales</taxon>
        <taxon>Dacrymycetaceae</taxon>
        <taxon>Calocera</taxon>
    </lineage>
</organism>
<accession>A0A165HFW7</accession>